<evidence type="ECO:0008006" key="4">
    <source>
        <dbReference type="Google" id="ProtNLM"/>
    </source>
</evidence>
<name>A0ABN2MUA5_9MICO</name>
<evidence type="ECO:0000313" key="3">
    <source>
        <dbReference type="Proteomes" id="UP001501746"/>
    </source>
</evidence>
<evidence type="ECO:0000256" key="1">
    <source>
        <dbReference type="SAM" id="MobiDB-lite"/>
    </source>
</evidence>
<proteinExistence type="predicted"/>
<dbReference type="EMBL" id="BAAANK010000006">
    <property type="protein sequence ID" value="GAA1837649.1"/>
    <property type="molecule type" value="Genomic_DNA"/>
</dbReference>
<comment type="caution">
    <text evidence="2">The sequence shown here is derived from an EMBL/GenBank/DDBJ whole genome shotgun (WGS) entry which is preliminary data.</text>
</comment>
<feature type="compositionally biased region" description="Polar residues" evidence="1">
    <location>
        <begin position="1"/>
        <end position="10"/>
    </location>
</feature>
<reference evidence="2 3" key="1">
    <citation type="journal article" date="2019" name="Int. J. Syst. Evol. Microbiol.">
        <title>The Global Catalogue of Microorganisms (GCM) 10K type strain sequencing project: providing services to taxonomists for standard genome sequencing and annotation.</title>
        <authorList>
            <consortium name="The Broad Institute Genomics Platform"/>
            <consortium name="The Broad Institute Genome Sequencing Center for Infectious Disease"/>
            <person name="Wu L."/>
            <person name="Ma J."/>
        </authorList>
    </citation>
    <scope>NUCLEOTIDE SEQUENCE [LARGE SCALE GENOMIC DNA]</scope>
    <source>
        <strain evidence="2 3">JCM 14323</strain>
    </source>
</reference>
<gene>
    <name evidence="2" type="ORF">GCM10009750_23500</name>
</gene>
<sequence length="89" mass="9816">MSSVLDNPSRSHAHLPAQGLPPIGSWWTLLDRGLQREILANPAAPLRPFTVRRIFEVCGLDVHRAPLGARLGANERAYISGWAHAIDWA</sequence>
<organism evidence="2 3">
    <name type="scientific">Agromyces salentinus</name>
    <dbReference type="NCBI Taxonomy" id="269421"/>
    <lineage>
        <taxon>Bacteria</taxon>
        <taxon>Bacillati</taxon>
        <taxon>Actinomycetota</taxon>
        <taxon>Actinomycetes</taxon>
        <taxon>Micrococcales</taxon>
        <taxon>Microbacteriaceae</taxon>
        <taxon>Agromyces</taxon>
    </lineage>
</organism>
<accession>A0ABN2MUA5</accession>
<keyword evidence="3" id="KW-1185">Reference proteome</keyword>
<feature type="region of interest" description="Disordered" evidence="1">
    <location>
        <begin position="1"/>
        <end position="23"/>
    </location>
</feature>
<dbReference type="RefSeq" id="WP_157427293.1">
    <property type="nucleotide sequence ID" value="NZ_BAAANK010000006.1"/>
</dbReference>
<dbReference type="Proteomes" id="UP001501746">
    <property type="component" value="Unassembled WGS sequence"/>
</dbReference>
<protein>
    <recommendedName>
        <fullName evidence="4">Winged helix-turn-helix domain-containing protein</fullName>
    </recommendedName>
</protein>
<evidence type="ECO:0000313" key="2">
    <source>
        <dbReference type="EMBL" id="GAA1837649.1"/>
    </source>
</evidence>